<dbReference type="InterPro" id="IPR015813">
    <property type="entry name" value="Pyrv/PenolPyrv_kinase-like_dom"/>
</dbReference>
<dbReference type="OrthoDB" id="9780430at2"/>
<protein>
    <submittedName>
        <fullName evidence="1">2-Methylisocitrate lyase, PEP mutase family</fullName>
    </submittedName>
</protein>
<keyword evidence="2" id="KW-1185">Reference proteome</keyword>
<dbReference type="InterPro" id="IPR039556">
    <property type="entry name" value="ICL/PEPM"/>
</dbReference>
<dbReference type="STRING" id="235985.SAMN05414137_102406"/>
<name>A0A1H7I3C9_STRJI</name>
<proteinExistence type="predicted"/>
<dbReference type="EMBL" id="FOAZ01000002">
    <property type="protein sequence ID" value="SEK55015.1"/>
    <property type="molecule type" value="Genomic_DNA"/>
</dbReference>
<dbReference type="PANTHER" id="PTHR42905:SF16">
    <property type="entry name" value="CARBOXYPHOSPHONOENOLPYRUVATE PHOSPHONOMUTASE-LIKE PROTEIN (AFU_ORTHOLOGUE AFUA_5G07230)"/>
    <property type="match status" value="1"/>
</dbReference>
<organism evidence="1 2">
    <name type="scientific">Streptacidiphilus jiangxiensis</name>
    <dbReference type="NCBI Taxonomy" id="235985"/>
    <lineage>
        <taxon>Bacteria</taxon>
        <taxon>Bacillati</taxon>
        <taxon>Actinomycetota</taxon>
        <taxon>Actinomycetes</taxon>
        <taxon>Kitasatosporales</taxon>
        <taxon>Streptomycetaceae</taxon>
        <taxon>Streptacidiphilus</taxon>
    </lineage>
</organism>
<accession>A0A1H7I3C9</accession>
<reference evidence="2" key="1">
    <citation type="submission" date="2016-10" db="EMBL/GenBank/DDBJ databases">
        <authorList>
            <person name="Varghese N."/>
        </authorList>
    </citation>
    <scope>NUCLEOTIDE SEQUENCE [LARGE SCALE GENOMIC DNA]</scope>
    <source>
        <strain evidence="2">DSM 45096 / BCRC 16803 / CGMCC 4.1857 / CIP 109030 / JCM 12277 / KCTC 19219 / NBRC 100920 / 33214</strain>
    </source>
</reference>
<dbReference type="GO" id="GO:0016829">
    <property type="term" value="F:lyase activity"/>
    <property type="evidence" value="ECO:0007669"/>
    <property type="project" value="UniProtKB-KW"/>
</dbReference>
<dbReference type="SUPFAM" id="SSF51621">
    <property type="entry name" value="Phosphoenolpyruvate/pyruvate domain"/>
    <property type="match status" value="1"/>
</dbReference>
<dbReference type="Gene3D" id="3.20.20.60">
    <property type="entry name" value="Phosphoenolpyruvate-binding domains"/>
    <property type="match status" value="1"/>
</dbReference>
<dbReference type="eggNOG" id="COG2513">
    <property type="taxonomic scope" value="Bacteria"/>
</dbReference>
<evidence type="ECO:0000313" key="2">
    <source>
        <dbReference type="Proteomes" id="UP000183015"/>
    </source>
</evidence>
<sequence>MNTVAAELADKARYFHSLHQPGAPLVLPNAWDVASARVVEAAGARAVATTSAGLAWSLGCVDGGSLTREAGLAALARIVDAVSVPVTADIERGYAEDAAGVAETIRGVIAVGAVGVNLEDALGPVAENAARIAAAREAADAAGVPLYINARIDTHRLPSTERHRRHDETVTRAAAYAAAGASGVFVLDRLGADELAALAKEITVPINVAVGPGALPVAELAAAGASRVSAGASIAEAAYGLVDRAARELLTRGTAESLATEMDWPTLNALLNR</sequence>
<dbReference type="Proteomes" id="UP000183015">
    <property type="component" value="Unassembled WGS sequence"/>
</dbReference>
<dbReference type="RefSeq" id="WP_082014787.1">
    <property type="nucleotide sequence ID" value="NZ_BBPN01000005.1"/>
</dbReference>
<dbReference type="CDD" id="cd00377">
    <property type="entry name" value="ICL_PEPM"/>
    <property type="match status" value="1"/>
</dbReference>
<gene>
    <name evidence="1" type="ORF">SAMN05414137_102406</name>
</gene>
<dbReference type="AlphaFoldDB" id="A0A1H7I3C9"/>
<dbReference type="InterPro" id="IPR040442">
    <property type="entry name" value="Pyrv_kinase-like_dom_sf"/>
</dbReference>
<dbReference type="Pfam" id="PF13714">
    <property type="entry name" value="PEP_mutase"/>
    <property type="match status" value="1"/>
</dbReference>
<keyword evidence="1" id="KW-0456">Lyase</keyword>
<dbReference type="PANTHER" id="PTHR42905">
    <property type="entry name" value="PHOSPHOENOLPYRUVATE CARBOXYLASE"/>
    <property type="match status" value="1"/>
</dbReference>
<evidence type="ECO:0000313" key="1">
    <source>
        <dbReference type="EMBL" id="SEK55015.1"/>
    </source>
</evidence>